<keyword evidence="5 9" id="KW-0274">FAD</keyword>
<dbReference type="EMBL" id="JABBNT010000004">
    <property type="protein sequence ID" value="NMM45906.1"/>
    <property type="molecule type" value="Genomic_DNA"/>
</dbReference>
<keyword evidence="6 9" id="KW-0560">Oxidoreductase</keyword>
<dbReference type="Pfam" id="PF02219">
    <property type="entry name" value="MTHFR"/>
    <property type="match status" value="1"/>
</dbReference>
<keyword evidence="11" id="KW-1185">Reference proteome</keyword>
<evidence type="ECO:0000256" key="1">
    <source>
        <dbReference type="ARBA" id="ARBA00001974"/>
    </source>
</evidence>
<evidence type="ECO:0000256" key="9">
    <source>
        <dbReference type="RuleBase" id="RU003862"/>
    </source>
</evidence>
<evidence type="ECO:0000313" key="10">
    <source>
        <dbReference type="EMBL" id="NMM45906.1"/>
    </source>
</evidence>
<dbReference type="InterPro" id="IPR003171">
    <property type="entry name" value="Mehydrof_redctse-like"/>
</dbReference>
<dbReference type="PANTHER" id="PTHR45754:SF3">
    <property type="entry name" value="METHYLENETETRAHYDROFOLATE REDUCTASE (NADPH)"/>
    <property type="match status" value="1"/>
</dbReference>
<evidence type="ECO:0000256" key="3">
    <source>
        <dbReference type="ARBA" id="ARBA00006743"/>
    </source>
</evidence>
<comment type="caution">
    <text evidence="10">The sequence shown here is derived from an EMBL/GenBank/DDBJ whole genome shotgun (WGS) entry which is preliminary data.</text>
</comment>
<organism evidence="10 11">
    <name type="scientific">Pacificispira spongiicola</name>
    <dbReference type="NCBI Taxonomy" id="2729598"/>
    <lineage>
        <taxon>Bacteria</taxon>
        <taxon>Pseudomonadati</taxon>
        <taxon>Pseudomonadota</taxon>
        <taxon>Alphaproteobacteria</taxon>
        <taxon>Rhodospirillales</taxon>
        <taxon>Rhodospirillaceae</taxon>
        <taxon>Pacificispira</taxon>
    </lineage>
</organism>
<comment type="pathway">
    <text evidence="2 9">One-carbon metabolism; tetrahydrofolate interconversion.</text>
</comment>
<name>A0A7Y0HFH8_9PROT</name>
<comment type="cofactor">
    <cofactor evidence="1 9">
        <name>FAD</name>
        <dbReference type="ChEBI" id="CHEBI:57692"/>
    </cofactor>
</comment>
<dbReference type="AlphaFoldDB" id="A0A7Y0HFH8"/>
<dbReference type="CDD" id="cd00537">
    <property type="entry name" value="MTHFR"/>
    <property type="match status" value="1"/>
</dbReference>
<evidence type="ECO:0000256" key="5">
    <source>
        <dbReference type="ARBA" id="ARBA00022827"/>
    </source>
</evidence>
<comment type="pathway">
    <text evidence="7">Amino-acid biosynthesis; L-methionine biosynthesis via de novo pathway.</text>
</comment>
<evidence type="ECO:0000256" key="6">
    <source>
        <dbReference type="ARBA" id="ARBA00023002"/>
    </source>
</evidence>
<dbReference type="UniPathway" id="UPA00193"/>
<dbReference type="SUPFAM" id="SSF51730">
    <property type="entry name" value="FAD-linked oxidoreductase"/>
    <property type="match status" value="1"/>
</dbReference>
<gene>
    <name evidence="10" type="primary">metF</name>
    <name evidence="10" type="ORF">HH303_15520</name>
</gene>
<evidence type="ECO:0000313" key="11">
    <source>
        <dbReference type="Proteomes" id="UP000539372"/>
    </source>
</evidence>
<comment type="catalytic activity">
    <reaction evidence="8">
        <text>(6S)-5-methyl-5,6,7,8-tetrahydrofolate + NAD(+) = (6R)-5,10-methylene-5,6,7,8-tetrahydrofolate + NADH + H(+)</text>
        <dbReference type="Rhea" id="RHEA:19821"/>
        <dbReference type="ChEBI" id="CHEBI:15378"/>
        <dbReference type="ChEBI" id="CHEBI:15636"/>
        <dbReference type="ChEBI" id="CHEBI:18608"/>
        <dbReference type="ChEBI" id="CHEBI:57540"/>
        <dbReference type="ChEBI" id="CHEBI:57945"/>
        <dbReference type="EC" id="1.5.1.54"/>
    </reaction>
    <physiologicalReaction direction="right-to-left" evidence="8">
        <dbReference type="Rhea" id="RHEA:19823"/>
    </physiologicalReaction>
</comment>
<protein>
    <recommendedName>
        <fullName evidence="9">Methylenetetrahydrofolate reductase</fullName>
    </recommendedName>
</protein>
<reference evidence="10 11" key="1">
    <citation type="submission" date="2020-04" db="EMBL/GenBank/DDBJ databases">
        <title>Rhodospirillaceae bacterium KN72 isolated from deep sea.</title>
        <authorList>
            <person name="Zhang D.-C."/>
        </authorList>
    </citation>
    <scope>NUCLEOTIDE SEQUENCE [LARGE SCALE GENOMIC DNA]</scope>
    <source>
        <strain evidence="10 11">KN72</strain>
    </source>
</reference>
<comment type="similarity">
    <text evidence="3 9">Belongs to the methylenetetrahydrofolate reductase family.</text>
</comment>
<keyword evidence="4 9" id="KW-0285">Flavoprotein</keyword>
<evidence type="ECO:0000256" key="4">
    <source>
        <dbReference type="ARBA" id="ARBA00022630"/>
    </source>
</evidence>
<dbReference type="Proteomes" id="UP000539372">
    <property type="component" value="Unassembled WGS sequence"/>
</dbReference>
<proteinExistence type="inferred from homology"/>
<accession>A0A7Y0HFH8</accession>
<dbReference type="GO" id="GO:0009086">
    <property type="term" value="P:methionine biosynthetic process"/>
    <property type="evidence" value="ECO:0007669"/>
    <property type="project" value="TreeGrafter"/>
</dbReference>
<dbReference type="RefSeq" id="WP_169626280.1">
    <property type="nucleotide sequence ID" value="NZ_JABBNT010000004.1"/>
</dbReference>
<dbReference type="GO" id="GO:0035999">
    <property type="term" value="P:tetrahydrofolate interconversion"/>
    <property type="evidence" value="ECO:0007669"/>
    <property type="project" value="UniProtKB-UniPathway"/>
</dbReference>
<dbReference type="GO" id="GO:0106312">
    <property type="term" value="F:methylenetetrahydrofolate reductase (NADH) activity"/>
    <property type="evidence" value="ECO:0007669"/>
    <property type="project" value="UniProtKB-EC"/>
</dbReference>
<evidence type="ECO:0000256" key="2">
    <source>
        <dbReference type="ARBA" id="ARBA00004777"/>
    </source>
</evidence>
<evidence type="ECO:0000256" key="7">
    <source>
        <dbReference type="ARBA" id="ARBA00034478"/>
    </source>
</evidence>
<evidence type="ECO:0000256" key="8">
    <source>
        <dbReference type="ARBA" id="ARBA00048628"/>
    </source>
</evidence>
<sequence length="292" mass="30736">MSGNIKIGFEVFPPKAGTSVTFESGVAALASAGDYVSVTYGASGSGRERSEIALDVLSKNGLAGQIAAHLTAAGQSREDIDALARHWKSIGVKRVVALRGDAPAESDDEYACAAHLTEGLTRIGGFDISVACYPETHPKSTSEAAELDHLKRKFDAGAARAISQFFFEPDLFLRFRDRCAAAGIDKPIVPGLLPVASLDSLHRFAGGCGASVPDWIDTRFGGLEDDPDAFHALSIATTVSIAERLIAEGVDHIHLYTLNRVGDALTISRALGRIGELPAPAPAQPLKTEEAA</sequence>
<dbReference type="PANTHER" id="PTHR45754">
    <property type="entry name" value="METHYLENETETRAHYDROFOLATE REDUCTASE"/>
    <property type="match status" value="1"/>
</dbReference>
<dbReference type="InterPro" id="IPR029041">
    <property type="entry name" value="FAD-linked_oxidoreductase-like"/>
</dbReference>
<dbReference type="GO" id="GO:0005829">
    <property type="term" value="C:cytosol"/>
    <property type="evidence" value="ECO:0007669"/>
    <property type="project" value="TreeGrafter"/>
</dbReference>
<dbReference type="GO" id="GO:0071949">
    <property type="term" value="F:FAD binding"/>
    <property type="evidence" value="ECO:0007669"/>
    <property type="project" value="TreeGrafter"/>
</dbReference>
<dbReference type="Gene3D" id="3.20.20.220">
    <property type="match status" value="1"/>
</dbReference>